<reference evidence="19 20" key="1">
    <citation type="submission" date="2018-05" db="EMBL/GenBank/DDBJ databases">
        <title>Complete Genome Sequence of Deinococcus sp. strain 17bor-2.</title>
        <authorList>
            <person name="Srinivasan S."/>
        </authorList>
    </citation>
    <scope>NUCLEOTIDE SEQUENCE [LARGE SCALE GENOMIC DNA]</scope>
    <source>
        <strain evidence="19 20">17bor-2</strain>
    </source>
</reference>
<dbReference type="GO" id="GO:0008295">
    <property type="term" value="P:spermidine biosynthetic process"/>
    <property type="evidence" value="ECO:0007669"/>
    <property type="project" value="UniProtKB-UniRule"/>
</dbReference>
<comment type="similarity">
    <text evidence="4 13">Belongs to the Orn/Lys/Arg decarboxylase class-II family. SpeA subfamily.</text>
</comment>
<keyword evidence="20" id="KW-1185">Reference proteome</keyword>
<evidence type="ECO:0000256" key="1">
    <source>
        <dbReference type="ARBA" id="ARBA00001933"/>
    </source>
</evidence>
<evidence type="ECO:0000256" key="4">
    <source>
        <dbReference type="ARBA" id="ARBA00008357"/>
    </source>
</evidence>
<dbReference type="PIRSF" id="PIRSF001336">
    <property type="entry name" value="Arg_decrbxlase"/>
    <property type="match status" value="1"/>
</dbReference>
<dbReference type="EMBL" id="CP029494">
    <property type="protein sequence ID" value="AWN23003.1"/>
    <property type="molecule type" value="Genomic_DNA"/>
</dbReference>
<evidence type="ECO:0000256" key="6">
    <source>
        <dbReference type="ARBA" id="ARBA00022793"/>
    </source>
</evidence>
<dbReference type="PROSITE" id="PS00878">
    <property type="entry name" value="ODR_DC_2_1"/>
    <property type="match status" value="1"/>
</dbReference>
<feature type="domain" description="Orn/DAP/Arg decarboxylase 2 N-terminal" evidence="16">
    <location>
        <begin position="78"/>
        <end position="344"/>
    </location>
</feature>
<dbReference type="GO" id="GO:0006527">
    <property type="term" value="P:L-arginine catabolic process"/>
    <property type="evidence" value="ECO:0007669"/>
    <property type="project" value="InterPro"/>
</dbReference>
<keyword evidence="6 13" id="KW-0210">Decarboxylase</keyword>
<name>A0A2Z3JCV5_9DEIO</name>
<evidence type="ECO:0000259" key="16">
    <source>
        <dbReference type="Pfam" id="PF02784"/>
    </source>
</evidence>
<feature type="binding site" evidence="13">
    <location>
        <begin position="284"/>
        <end position="294"/>
    </location>
    <ligand>
        <name>substrate</name>
    </ligand>
</feature>
<comment type="cofactor">
    <cofactor evidence="1 13 14">
        <name>pyridoxal 5'-phosphate</name>
        <dbReference type="ChEBI" id="CHEBI:597326"/>
    </cofactor>
</comment>
<organism evidence="19 20">
    <name type="scientific">Deinococcus irradiatisoli</name>
    <dbReference type="NCBI Taxonomy" id="2202254"/>
    <lineage>
        <taxon>Bacteria</taxon>
        <taxon>Thermotogati</taxon>
        <taxon>Deinococcota</taxon>
        <taxon>Deinococci</taxon>
        <taxon>Deinococcales</taxon>
        <taxon>Deinococcaceae</taxon>
        <taxon>Deinococcus</taxon>
    </lineage>
</organism>
<keyword evidence="11 13" id="KW-0456">Lyase</keyword>
<evidence type="ECO:0000259" key="18">
    <source>
        <dbReference type="Pfam" id="PF17944"/>
    </source>
</evidence>
<evidence type="ECO:0000313" key="19">
    <source>
        <dbReference type="EMBL" id="AWN23003.1"/>
    </source>
</evidence>
<gene>
    <name evidence="13" type="primary">speA</name>
    <name evidence="19" type="ORF">DKM44_06965</name>
</gene>
<dbReference type="GO" id="GO:0008792">
    <property type="term" value="F:arginine decarboxylase activity"/>
    <property type="evidence" value="ECO:0007669"/>
    <property type="project" value="UniProtKB-UniRule"/>
</dbReference>
<dbReference type="UniPathway" id="UPA00186">
    <property type="reaction ID" value="UER00284"/>
</dbReference>
<dbReference type="InterPro" id="IPR002985">
    <property type="entry name" value="Arg_decrbxlase"/>
</dbReference>
<evidence type="ECO:0000313" key="20">
    <source>
        <dbReference type="Proteomes" id="UP000245368"/>
    </source>
</evidence>
<accession>A0A2Z3JCV5</accession>
<comment type="function">
    <text evidence="3 13">Catalyzes the biosynthesis of agmatine from arginine.</text>
</comment>
<protein>
    <recommendedName>
        <fullName evidence="13">Biosynthetic arginine decarboxylase</fullName>
        <shortName evidence="13">ADC</shortName>
        <ecNumber evidence="13">4.1.1.19</ecNumber>
    </recommendedName>
</protein>
<dbReference type="SUPFAM" id="SSF50621">
    <property type="entry name" value="Alanine racemase C-terminal domain-like"/>
    <property type="match status" value="1"/>
</dbReference>
<dbReference type="InterPro" id="IPR022644">
    <property type="entry name" value="De-COase2_N"/>
</dbReference>
<dbReference type="Pfam" id="PF02784">
    <property type="entry name" value="Orn_Arg_deC_N"/>
    <property type="match status" value="1"/>
</dbReference>
<keyword evidence="8 13" id="KW-0663">Pyridoxal phosphate</keyword>
<dbReference type="Proteomes" id="UP000245368">
    <property type="component" value="Chromosome"/>
</dbReference>
<evidence type="ECO:0000259" key="17">
    <source>
        <dbReference type="Pfam" id="PF17810"/>
    </source>
</evidence>
<evidence type="ECO:0000256" key="11">
    <source>
        <dbReference type="ARBA" id="ARBA00023239"/>
    </source>
</evidence>
<dbReference type="KEGG" id="dez:DKM44_06965"/>
<keyword evidence="9 13" id="KW-0745">Spermidine biosynthesis</keyword>
<dbReference type="InterPro" id="IPR040634">
    <property type="entry name" value="Arg_decarb_HB"/>
</dbReference>
<keyword evidence="7 13" id="KW-0460">Magnesium</keyword>
<feature type="modified residue" description="N6-(pyridoxal phosphate)lysine" evidence="13 14">
    <location>
        <position position="102"/>
    </location>
</feature>
<dbReference type="PANTHER" id="PTHR43295">
    <property type="entry name" value="ARGININE DECARBOXYLASE"/>
    <property type="match status" value="1"/>
</dbReference>
<evidence type="ECO:0000256" key="10">
    <source>
        <dbReference type="ARBA" id="ARBA00023115"/>
    </source>
</evidence>
<evidence type="ECO:0000256" key="12">
    <source>
        <dbReference type="ARBA" id="ARBA00049309"/>
    </source>
</evidence>
<comment type="catalytic activity">
    <reaction evidence="12 13">
        <text>L-arginine + H(+) = agmatine + CO2</text>
        <dbReference type="Rhea" id="RHEA:17641"/>
        <dbReference type="ChEBI" id="CHEBI:15378"/>
        <dbReference type="ChEBI" id="CHEBI:16526"/>
        <dbReference type="ChEBI" id="CHEBI:32682"/>
        <dbReference type="ChEBI" id="CHEBI:58145"/>
        <dbReference type="EC" id="4.1.1.19"/>
    </reaction>
</comment>
<comment type="cofactor">
    <cofactor evidence="2 13">
        <name>Mg(2+)</name>
        <dbReference type="ChEBI" id="CHEBI:18420"/>
    </cofactor>
</comment>
<sequence length="637" mass="70946">MLKTSSKYSITDAAETYLIPNWSNGWFRVDDDGKMEVTPSPGLHVVLQDVVETLVERGESLPVILRFPQVLAGRVKQLNEAFHKAIAEYNYKGAYQGVFPIKVNQRRLVVETIAQAGYSYAHGLEAGSKAELALCLAQKLNPDALLCCNGFKDDGFIKLALWGRTLGKNVVITLEKYSELDRVLKQARALGVKPAIGVRFKLHARGSGQWEESGGDQAKFGLNAYELLRVVERLREENMLDSLVMLHTHIGSQITDIRRIKVAVREATQTYAGLIAAGAELKYLNVGGGLGVDYDGSKTTFYASMNYTVGEYAADIVYTVQEVCKARNVPEPTIVSESGRALTAHHSVLVVPVVDVTGPTRDLQDIPEAGENTHQIVKDMEEILDTITARNYREMYNDAVGDKQTLHNLFDLGYVTLSDRARGEALFNAILRKISKLIAGEKYVPDELEDLQKVLADKYICNFSLFQSLPDNWAIQALFPIVPLSRLDEPPTRQGTLVDITCDSDGKIEKFIDLRDVKATLPLHEPNGKPYYLGVFLAGAYQDVLGSSHNLFGKVSEAHVTARPGGRYHIDLFVRGQKARRMIESMGYEEGMLRDSIEDQADEAIKDGFLTDEQETELLEDYGEELLGYTYLEYEEA</sequence>
<evidence type="ECO:0000256" key="7">
    <source>
        <dbReference type="ARBA" id="ARBA00022842"/>
    </source>
</evidence>
<evidence type="ECO:0000256" key="9">
    <source>
        <dbReference type="ARBA" id="ARBA00023066"/>
    </source>
</evidence>
<keyword evidence="10 13" id="KW-0620">Polyamine biosynthesis</keyword>
<dbReference type="PRINTS" id="PR01180">
    <property type="entry name" value="ARGDCRBXLASE"/>
</dbReference>
<dbReference type="EC" id="4.1.1.19" evidence="13"/>
<dbReference type="InterPro" id="IPR022653">
    <property type="entry name" value="De-COase2_pyr-phos_BS"/>
</dbReference>
<dbReference type="InterPro" id="IPR009006">
    <property type="entry name" value="Ala_racemase/Decarboxylase_C"/>
</dbReference>
<dbReference type="NCBIfam" id="NF003763">
    <property type="entry name" value="PRK05354.1"/>
    <property type="match status" value="1"/>
</dbReference>
<evidence type="ECO:0000256" key="5">
    <source>
        <dbReference type="ARBA" id="ARBA00022723"/>
    </source>
</evidence>
<evidence type="ECO:0000256" key="14">
    <source>
        <dbReference type="PIRSR" id="PIRSR001336-50"/>
    </source>
</evidence>
<dbReference type="CDD" id="cd06830">
    <property type="entry name" value="PLPDE_III_ADC"/>
    <property type="match status" value="1"/>
</dbReference>
<dbReference type="InterPro" id="IPR029066">
    <property type="entry name" value="PLP-binding_barrel"/>
</dbReference>
<dbReference type="OrthoDB" id="9802658at2"/>
<dbReference type="PRINTS" id="PR01179">
    <property type="entry name" value="ODADCRBXLASE"/>
</dbReference>
<dbReference type="HAMAP" id="MF_01417">
    <property type="entry name" value="SpeA"/>
    <property type="match status" value="1"/>
</dbReference>
<feature type="active site" description="Proton donor" evidence="15">
    <location>
        <position position="502"/>
    </location>
</feature>
<evidence type="ECO:0000256" key="13">
    <source>
        <dbReference type="HAMAP-Rule" id="MF_01417"/>
    </source>
</evidence>
<feature type="domain" description="Arginine decarboxylase C-terminal helical" evidence="18">
    <location>
        <begin position="581"/>
        <end position="632"/>
    </location>
</feature>
<feature type="domain" description="Arginine decarboxylase helical bundle" evidence="17">
    <location>
        <begin position="371"/>
        <end position="452"/>
    </location>
</feature>
<evidence type="ECO:0000256" key="8">
    <source>
        <dbReference type="ARBA" id="ARBA00022898"/>
    </source>
</evidence>
<dbReference type="InterPro" id="IPR000183">
    <property type="entry name" value="Orn/DAP/Arg_de-COase"/>
</dbReference>
<keyword evidence="5 13" id="KW-0479">Metal-binding</keyword>
<evidence type="ECO:0000256" key="2">
    <source>
        <dbReference type="ARBA" id="ARBA00001946"/>
    </source>
</evidence>
<dbReference type="PANTHER" id="PTHR43295:SF9">
    <property type="entry name" value="BIOSYNTHETIC ARGININE DECARBOXYLASE"/>
    <property type="match status" value="1"/>
</dbReference>
<dbReference type="Gene3D" id="2.40.37.10">
    <property type="entry name" value="Lyase, Ornithine Decarboxylase, Chain A, domain 1"/>
    <property type="match status" value="1"/>
</dbReference>
<dbReference type="FunFam" id="1.20.58.930:FF:000002">
    <property type="entry name" value="Biosynthetic arginine decarboxylase"/>
    <property type="match status" value="1"/>
</dbReference>
<evidence type="ECO:0000256" key="15">
    <source>
        <dbReference type="PIRSR" id="PIRSR600183-50"/>
    </source>
</evidence>
<dbReference type="Pfam" id="PF17810">
    <property type="entry name" value="Arg_decarb_HB"/>
    <property type="match status" value="1"/>
</dbReference>
<dbReference type="FunFam" id="3.20.20.10:FF:000001">
    <property type="entry name" value="Biosynthetic arginine decarboxylase"/>
    <property type="match status" value="1"/>
</dbReference>
<comment type="pathway">
    <text evidence="13">Amine and polyamine biosynthesis; agmatine biosynthesis; agmatine from L-arginine: step 1/1.</text>
</comment>
<dbReference type="Gene3D" id="3.20.20.10">
    <property type="entry name" value="Alanine racemase"/>
    <property type="match status" value="1"/>
</dbReference>
<dbReference type="GO" id="GO:0033388">
    <property type="term" value="P:putrescine biosynthetic process from arginine"/>
    <property type="evidence" value="ECO:0007669"/>
    <property type="project" value="UniProtKB-ARBA"/>
</dbReference>
<evidence type="ECO:0000256" key="3">
    <source>
        <dbReference type="ARBA" id="ARBA00002257"/>
    </source>
</evidence>
<dbReference type="GO" id="GO:0046872">
    <property type="term" value="F:metal ion binding"/>
    <property type="evidence" value="ECO:0007669"/>
    <property type="project" value="UniProtKB-KW"/>
</dbReference>
<dbReference type="InterPro" id="IPR041128">
    <property type="entry name" value="Arg_decarbox_C"/>
</dbReference>
<dbReference type="SUPFAM" id="SSF51419">
    <property type="entry name" value="PLP-binding barrel"/>
    <property type="match status" value="1"/>
</dbReference>
<dbReference type="Gene3D" id="1.20.58.930">
    <property type="match status" value="1"/>
</dbReference>
<proteinExistence type="inferred from homology"/>
<dbReference type="NCBIfam" id="TIGR01273">
    <property type="entry name" value="speA"/>
    <property type="match status" value="1"/>
</dbReference>
<dbReference type="Pfam" id="PF17944">
    <property type="entry name" value="Arg_decarbox_C"/>
    <property type="match status" value="1"/>
</dbReference>
<dbReference type="AlphaFoldDB" id="A0A2Z3JCV5"/>